<keyword evidence="1" id="KW-0472">Membrane</keyword>
<keyword evidence="3" id="KW-1185">Reference proteome</keyword>
<keyword evidence="1" id="KW-1133">Transmembrane helix</keyword>
<name>A0A365UD15_9RHOB</name>
<comment type="caution">
    <text evidence="2">The sequence shown here is derived from an EMBL/GenBank/DDBJ whole genome shotgun (WGS) entry which is preliminary data.</text>
</comment>
<sequence length="74" mass="7585">MNPDVALVVGLVVGVFAIPAMVSSYSEGRAPRVAAFAAIVAGGLVLWALTTKPGGYRFEEIPEVIVGVIGGFLP</sequence>
<evidence type="ECO:0000313" key="2">
    <source>
        <dbReference type="EMBL" id="RBI86397.1"/>
    </source>
</evidence>
<dbReference type="RefSeq" id="WP_113288634.1">
    <property type="nucleotide sequence ID" value="NZ_QNTQ01000005.1"/>
</dbReference>
<evidence type="ECO:0000256" key="1">
    <source>
        <dbReference type="SAM" id="Phobius"/>
    </source>
</evidence>
<dbReference type="AlphaFoldDB" id="A0A365UD15"/>
<protein>
    <recommendedName>
        <fullName evidence="4">50S ribosomal protein L35</fullName>
    </recommendedName>
</protein>
<gene>
    <name evidence="2" type="ORF">DRV85_06525</name>
</gene>
<dbReference type="Proteomes" id="UP000253370">
    <property type="component" value="Unassembled WGS sequence"/>
</dbReference>
<feature type="transmembrane region" description="Helical" evidence="1">
    <location>
        <begin position="33"/>
        <end position="50"/>
    </location>
</feature>
<dbReference type="EMBL" id="QNTQ01000005">
    <property type="protein sequence ID" value="RBI86397.1"/>
    <property type="molecule type" value="Genomic_DNA"/>
</dbReference>
<proteinExistence type="predicted"/>
<feature type="transmembrane region" description="Helical" evidence="1">
    <location>
        <begin position="6"/>
        <end position="26"/>
    </location>
</feature>
<evidence type="ECO:0008006" key="4">
    <source>
        <dbReference type="Google" id="ProtNLM"/>
    </source>
</evidence>
<keyword evidence="1" id="KW-0812">Transmembrane</keyword>
<accession>A0A365UD15</accession>
<evidence type="ECO:0000313" key="3">
    <source>
        <dbReference type="Proteomes" id="UP000253370"/>
    </source>
</evidence>
<organism evidence="2 3">
    <name type="scientific">Rhodosalinus halophilus</name>
    <dbReference type="NCBI Taxonomy" id="2259333"/>
    <lineage>
        <taxon>Bacteria</taxon>
        <taxon>Pseudomonadati</taxon>
        <taxon>Pseudomonadota</taxon>
        <taxon>Alphaproteobacteria</taxon>
        <taxon>Rhodobacterales</taxon>
        <taxon>Paracoccaceae</taxon>
        <taxon>Rhodosalinus</taxon>
    </lineage>
</organism>
<reference evidence="2 3" key="1">
    <citation type="submission" date="2018-07" db="EMBL/GenBank/DDBJ databases">
        <title>Rhodosalinus sp. strain E84T genomic sequence and assembly.</title>
        <authorList>
            <person name="Liu Z.-W."/>
            <person name="Lu D.-C."/>
        </authorList>
    </citation>
    <scope>NUCLEOTIDE SEQUENCE [LARGE SCALE GENOMIC DNA]</scope>
    <source>
        <strain evidence="2 3">E84</strain>
    </source>
</reference>